<proteinExistence type="predicted"/>
<dbReference type="AlphaFoldDB" id="A0AAU9MF54"/>
<dbReference type="EMBL" id="CAKMRJ010002223">
    <property type="protein sequence ID" value="CAH1426623.1"/>
    <property type="molecule type" value="Genomic_DNA"/>
</dbReference>
<sequence length="97" mass="11065">MQDLRKVGPRSPKEFRIIACIEGNKKILLQDLIPNDHCLLLSRKSTKTRDVYKVHRYLFDYPSFSFSSTTYINSSSSAQPASVFLVSSSIHNTIINE</sequence>
<protein>
    <submittedName>
        <fullName evidence="1">Uncharacterized protein</fullName>
    </submittedName>
</protein>
<accession>A0AAU9MF54</accession>
<evidence type="ECO:0000313" key="1">
    <source>
        <dbReference type="EMBL" id="CAH1426623.1"/>
    </source>
</evidence>
<dbReference type="Proteomes" id="UP001157418">
    <property type="component" value="Unassembled WGS sequence"/>
</dbReference>
<organism evidence="1 2">
    <name type="scientific">Lactuca virosa</name>
    <dbReference type="NCBI Taxonomy" id="75947"/>
    <lineage>
        <taxon>Eukaryota</taxon>
        <taxon>Viridiplantae</taxon>
        <taxon>Streptophyta</taxon>
        <taxon>Embryophyta</taxon>
        <taxon>Tracheophyta</taxon>
        <taxon>Spermatophyta</taxon>
        <taxon>Magnoliopsida</taxon>
        <taxon>eudicotyledons</taxon>
        <taxon>Gunneridae</taxon>
        <taxon>Pentapetalae</taxon>
        <taxon>asterids</taxon>
        <taxon>campanulids</taxon>
        <taxon>Asterales</taxon>
        <taxon>Asteraceae</taxon>
        <taxon>Cichorioideae</taxon>
        <taxon>Cichorieae</taxon>
        <taxon>Lactucinae</taxon>
        <taxon>Lactuca</taxon>
    </lineage>
</organism>
<evidence type="ECO:0000313" key="2">
    <source>
        <dbReference type="Proteomes" id="UP001157418"/>
    </source>
</evidence>
<name>A0AAU9MF54_9ASTR</name>
<keyword evidence="2" id="KW-1185">Reference proteome</keyword>
<reference evidence="1 2" key="1">
    <citation type="submission" date="2022-01" db="EMBL/GenBank/DDBJ databases">
        <authorList>
            <person name="Xiong W."/>
            <person name="Schranz E."/>
        </authorList>
    </citation>
    <scope>NUCLEOTIDE SEQUENCE [LARGE SCALE GENOMIC DNA]</scope>
</reference>
<gene>
    <name evidence="1" type="ORF">LVIROSA_LOCUS13693</name>
</gene>
<comment type="caution">
    <text evidence="1">The sequence shown here is derived from an EMBL/GenBank/DDBJ whole genome shotgun (WGS) entry which is preliminary data.</text>
</comment>